<organism evidence="3">
    <name type="scientific">Alexandrium monilatum</name>
    <dbReference type="NCBI Taxonomy" id="311494"/>
    <lineage>
        <taxon>Eukaryota</taxon>
        <taxon>Sar</taxon>
        <taxon>Alveolata</taxon>
        <taxon>Dinophyceae</taxon>
        <taxon>Gonyaulacales</taxon>
        <taxon>Pyrocystaceae</taxon>
        <taxon>Alexandrium</taxon>
    </lineage>
</organism>
<feature type="coiled-coil region" evidence="1">
    <location>
        <begin position="110"/>
        <end position="144"/>
    </location>
</feature>
<feature type="compositionally biased region" description="Low complexity" evidence="2">
    <location>
        <begin position="45"/>
        <end position="59"/>
    </location>
</feature>
<dbReference type="EMBL" id="HBNR01004311">
    <property type="protein sequence ID" value="CAE4563244.1"/>
    <property type="molecule type" value="Transcribed_RNA"/>
</dbReference>
<evidence type="ECO:0000313" key="3">
    <source>
        <dbReference type="EMBL" id="CAE4563244.1"/>
    </source>
</evidence>
<keyword evidence="1" id="KW-0175">Coiled coil</keyword>
<accession>A0A7S4PUS6</accession>
<sequence length="157" mass="16639">MGTCRQGALAARMPCPAAGLPSWTQSRPVLEATPPLQSHSHESAAAEALKTRAATALHSGPPPRRRASSAAAGGARRRWLSRSGGAKVPRARRAGPALRPAGRGGEPVLSRELEQENEALRALAEKLHLELAAVEERSRRYQAAAEKLMAPARNHGV</sequence>
<feature type="region of interest" description="Disordered" evidence="2">
    <location>
        <begin position="15"/>
        <end position="109"/>
    </location>
</feature>
<protein>
    <submittedName>
        <fullName evidence="3">Uncharacterized protein</fullName>
    </submittedName>
</protein>
<dbReference type="AlphaFoldDB" id="A0A7S4PUS6"/>
<gene>
    <name evidence="3" type="ORF">AMON00008_LOCUS2863</name>
</gene>
<reference evidence="3" key="1">
    <citation type="submission" date="2021-01" db="EMBL/GenBank/DDBJ databases">
        <authorList>
            <person name="Corre E."/>
            <person name="Pelletier E."/>
            <person name="Niang G."/>
            <person name="Scheremetjew M."/>
            <person name="Finn R."/>
            <person name="Kale V."/>
            <person name="Holt S."/>
            <person name="Cochrane G."/>
            <person name="Meng A."/>
            <person name="Brown T."/>
            <person name="Cohen L."/>
        </authorList>
    </citation>
    <scope>NUCLEOTIDE SEQUENCE</scope>
    <source>
        <strain evidence="3">CCMP3105</strain>
    </source>
</reference>
<proteinExistence type="predicted"/>
<evidence type="ECO:0000256" key="2">
    <source>
        <dbReference type="SAM" id="MobiDB-lite"/>
    </source>
</evidence>
<evidence type="ECO:0000256" key="1">
    <source>
        <dbReference type="SAM" id="Coils"/>
    </source>
</evidence>
<name>A0A7S4PUS6_9DINO</name>